<dbReference type="InterPro" id="IPR002921">
    <property type="entry name" value="Fungal_lipase-type"/>
</dbReference>
<name>A0A545WBS2_9HYPO</name>
<proteinExistence type="predicted"/>
<dbReference type="CDD" id="cd00519">
    <property type="entry name" value="Lipase_3"/>
    <property type="match status" value="1"/>
</dbReference>
<dbReference type="GO" id="GO:0006629">
    <property type="term" value="P:lipid metabolic process"/>
    <property type="evidence" value="ECO:0007669"/>
    <property type="project" value="InterPro"/>
</dbReference>
<gene>
    <name evidence="4" type="ORF">IF1G_00143</name>
</gene>
<dbReference type="SUPFAM" id="SSF53474">
    <property type="entry name" value="alpha/beta-Hydrolases"/>
    <property type="match status" value="1"/>
</dbReference>
<dbReference type="GO" id="GO:0016787">
    <property type="term" value="F:hydrolase activity"/>
    <property type="evidence" value="ECO:0007669"/>
    <property type="project" value="UniProtKB-KW"/>
</dbReference>
<dbReference type="Proteomes" id="UP000315783">
    <property type="component" value="Unassembled WGS sequence"/>
</dbReference>
<dbReference type="InterPro" id="IPR029058">
    <property type="entry name" value="AB_hydrolase_fold"/>
</dbReference>
<dbReference type="Gene3D" id="3.40.50.1820">
    <property type="entry name" value="alpha/beta hydrolase"/>
    <property type="match status" value="1"/>
</dbReference>
<evidence type="ECO:0000259" key="3">
    <source>
        <dbReference type="Pfam" id="PF01764"/>
    </source>
</evidence>
<dbReference type="AlphaFoldDB" id="A0A545WBS2"/>
<keyword evidence="5" id="KW-1185">Reference proteome</keyword>
<reference evidence="4 5" key="1">
    <citation type="journal article" date="2019" name="Appl. Microbiol. Biotechnol.">
        <title>Genome sequence of Isaria javanica and comparative genome analysis insights into family S53 peptidase evolution in fungal entomopathogens.</title>
        <authorList>
            <person name="Lin R."/>
            <person name="Zhang X."/>
            <person name="Xin B."/>
            <person name="Zou M."/>
            <person name="Gao Y."/>
            <person name="Qin F."/>
            <person name="Hu Q."/>
            <person name="Xie B."/>
            <person name="Cheng X."/>
        </authorList>
    </citation>
    <scope>NUCLEOTIDE SEQUENCE [LARGE SCALE GENOMIC DNA]</scope>
    <source>
        <strain evidence="4 5">IJ1G</strain>
    </source>
</reference>
<dbReference type="EMBL" id="SPUK01000001">
    <property type="protein sequence ID" value="TQW00212.1"/>
    <property type="molecule type" value="Genomic_DNA"/>
</dbReference>
<feature type="domain" description="Fungal lipase-type" evidence="3">
    <location>
        <begin position="102"/>
        <end position="232"/>
    </location>
</feature>
<dbReference type="STRING" id="43265.A0A545WBS2"/>
<evidence type="ECO:0000313" key="5">
    <source>
        <dbReference type="Proteomes" id="UP000315783"/>
    </source>
</evidence>
<organism evidence="4 5">
    <name type="scientific">Cordyceps javanica</name>
    <dbReference type="NCBI Taxonomy" id="43265"/>
    <lineage>
        <taxon>Eukaryota</taxon>
        <taxon>Fungi</taxon>
        <taxon>Dikarya</taxon>
        <taxon>Ascomycota</taxon>
        <taxon>Pezizomycotina</taxon>
        <taxon>Sordariomycetes</taxon>
        <taxon>Hypocreomycetidae</taxon>
        <taxon>Hypocreales</taxon>
        <taxon>Cordycipitaceae</taxon>
        <taxon>Cordyceps</taxon>
    </lineage>
</organism>
<evidence type="ECO:0000313" key="4">
    <source>
        <dbReference type="EMBL" id="TQW00212.1"/>
    </source>
</evidence>
<dbReference type="PANTHER" id="PTHR46640:SF1">
    <property type="entry name" value="FUNGAL LIPASE-LIKE DOMAIN-CONTAINING PROTEIN-RELATED"/>
    <property type="match status" value="1"/>
</dbReference>
<sequence length="338" mass="36770">MRVALISLAAAVAASPMGNNLTLLESRSVDSNLMNDFKFYAQHAAAAYCNSEGPLPGSFVTCGGGECNDVMRNRVTIIRTLQGSGTGIAGYVSVDKTRQEVVFSARGSHNVRNFITDLSFTQRDCNFAPGCKVHSGFADSWDEISAAATSAITEGLRANPSYKLVITGHSLGGAVATLAGAYLRRSGFRPAIYTFGTPRVGNDVFANFSNRQRGGLFRITHIDDPVPRLPPMIFSYRHSGTEYWLSNGDASQTEYRPADVKVCRGIDTVACNAGTVGFNLPAHLFYLGGISDCTPRAIEWRRDANPSDRELEARLTKWSQQDQELVNGCYYCYTTVNV</sequence>
<accession>A0A545WBS2</accession>
<keyword evidence="1" id="KW-0732">Signal</keyword>
<evidence type="ECO:0000256" key="1">
    <source>
        <dbReference type="ARBA" id="ARBA00022729"/>
    </source>
</evidence>
<comment type="caution">
    <text evidence="4">The sequence shown here is derived from an EMBL/GenBank/DDBJ whole genome shotgun (WGS) entry which is preliminary data.</text>
</comment>
<dbReference type="InterPro" id="IPR051299">
    <property type="entry name" value="AB_hydrolase_lip/est"/>
</dbReference>
<protein>
    <submittedName>
        <fullName evidence="4">Lipase-like protein</fullName>
    </submittedName>
</protein>
<evidence type="ECO:0000256" key="2">
    <source>
        <dbReference type="ARBA" id="ARBA00022801"/>
    </source>
</evidence>
<dbReference type="Pfam" id="PF01764">
    <property type="entry name" value="Lipase_3"/>
    <property type="match status" value="1"/>
</dbReference>
<dbReference type="OrthoDB" id="426718at2759"/>
<dbReference type="PANTHER" id="PTHR46640">
    <property type="entry name" value="TRIACYLGLYCEROL LIPASE, PUTATIVE (AFU_ORTHOLOGUE AFUA_6G06510)-RELATED"/>
    <property type="match status" value="1"/>
</dbReference>
<keyword evidence="2" id="KW-0378">Hydrolase</keyword>